<sequence>MDTAAANENPILSCLGSSSNYDELMAGYSNYDEFMAALRVLVVEDDPTCLLIIKTMLQKLYQVTACRRAKDALSMLREDKNRFDIIISNLRMPEIDGFKLLEILQLESVDLPVVMISAEDGKEVVLKGIIQGVCDYLVKPVSMEKIKVLWQHVIRKKYTGFKELNQPRNVTGGALEINQSKNADNEPRRIEGNNQTLKRRLNDDQEDEALDEVTSGKKPRVTWTQELHQKFVTAVNQLGRDRAVPKKILERMKEMNVFGLTRENVASHLQKYRLHLQRLTEYPHEIGQSRVYMDPEKSIFGHSSQAATFSGKVSVPSLAIPEATGFNSRGVGMPYVDQRNNFDSRSPESSFYSVTDLPIHDYPFRSTAVAMAPYTNSFSPAEEYDYTYLGDAAQHSRNSSMVEFKGESMSQFMPDQPLLPIEYFDDQESTLRGPFL</sequence>
<evidence type="ECO:0000313" key="1">
    <source>
        <dbReference type="EMBL" id="KAJ0054491.1"/>
    </source>
</evidence>
<dbReference type="EMBL" id="CM047736">
    <property type="protein sequence ID" value="KAJ0054491.1"/>
    <property type="molecule type" value="Genomic_DNA"/>
</dbReference>
<proteinExistence type="predicted"/>
<keyword evidence="2" id="KW-1185">Reference proteome</keyword>
<protein>
    <submittedName>
        <fullName evidence="1">Uncharacterized protein</fullName>
    </submittedName>
</protein>
<evidence type="ECO:0000313" key="2">
    <source>
        <dbReference type="Proteomes" id="UP001163603"/>
    </source>
</evidence>
<gene>
    <name evidence="1" type="ORF">Pint_00917</name>
</gene>
<dbReference type="Proteomes" id="UP001163603">
    <property type="component" value="Chromosome 1"/>
</dbReference>
<organism evidence="1 2">
    <name type="scientific">Pistacia integerrima</name>
    <dbReference type="NCBI Taxonomy" id="434235"/>
    <lineage>
        <taxon>Eukaryota</taxon>
        <taxon>Viridiplantae</taxon>
        <taxon>Streptophyta</taxon>
        <taxon>Embryophyta</taxon>
        <taxon>Tracheophyta</taxon>
        <taxon>Spermatophyta</taxon>
        <taxon>Magnoliopsida</taxon>
        <taxon>eudicotyledons</taxon>
        <taxon>Gunneridae</taxon>
        <taxon>Pentapetalae</taxon>
        <taxon>rosids</taxon>
        <taxon>malvids</taxon>
        <taxon>Sapindales</taxon>
        <taxon>Anacardiaceae</taxon>
        <taxon>Pistacia</taxon>
    </lineage>
</organism>
<reference evidence="2" key="1">
    <citation type="journal article" date="2023" name="G3 (Bethesda)">
        <title>Genome assembly and association tests identify interacting loci associated with vigor, precocity, and sex in interspecific pistachio rootstocks.</title>
        <authorList>
            <person name="Palmer W."/>
            <person name="Jacygrad E."/>
            <person name="Sagayaradj S."/>
            <person name="Cavanaugh K."/>
            <person name="Han R."/>
            <person name="Bertier L."/>
            <person name="Beede B."/>
            <person name="Kafkas S."/>
            <person name="Golino D."/>
            <person name="Preece J."/>
            <person name="Michelmore R."/>
        </authorList>
    </citation>
    <scope>NUCLEOTIDE SEQUENCE [LARGE SCALE GENOMIC DNA]</scope>
</reference>
<comment type="caution">
    <text evidence="1">The sequence shown here is derived from an EMBL/GenBank/DDBJ whole genome shotgun (WGS) entry which is preliminary data.</text>
</comment>
<name>A0ACC0ZMK7_9ROSI</name>
<accession>A0ACC0ZMK7</accession>